<dbReference type="InterPro" id="IPR016181">
    <property type="entry name" value="Acyl_CoA_acyltransferase"/>
</dbReference>
<dbReference type="Pfam" id="PF00583">
    <property type="entry name" value="Acetyltransf_1"/>
    <property type="match status" value="1"/>
</dbReference>
<protein>
    <submittedName>
        <fullName evidence="4">Ribosomal protein S18 acetylase RimI-like enzyme</fullName>
    </submittedName>
</protein>
<dbReference type="CDD" id="cd04301">
    <property type="entry name" value="NAT_SF"/>
    <property type="match status" value="1"/>
</dbReference>
<reference evidence="4 5" key="1">
    <citation type="submission" date="2019-03" db="EMBL/GenBank/DDBJ databases">
        <title>Genomic Encyclopedia of Type Strains, Phase IV (KMG-IV): sequencing the most valuable type-strain genomes for metagenomic binning, comparative biology and taxonomic classification.</title>
        <authorList>
            <person name="Goeker M."/>
        </authorList>
    </citation>
    <scope>NUCLEOTIDE SEQUENCE [LARGE SCALE GENOMIC DNA]</scope>
    <source>
        <strain evidence="4 5">DSM 18401</strain>
    </source>
</reference>
<evidence type="ECO:0000256" key="2">
    <source>
        <dbReference type="ARBA" id="ARBA00023315"/>
    </source>
</evidence>
<evidence type="ECO:0000313" key="4">
    <source>
        <dbReference type="EMBL" id="TCN45620.1"/>
    </source>
</evidence>
<dbReference type="RefSeq" id="WP_133034303.1">
    <property type="nucleotide sequence ID" value="NZ_BAABEI010000012.1"/>
</dbReference>
<feature type="domain" description="N-acetyltransferase" evidence="3">
    <location>
        <begin position="5"/>
        <end position="158"/>
    </location>
</feature>
<keyword evidence="5" id="KW-1185">Reference proteome</keyword>
<keyword evidence="4" id="KW-0687">Ribonucleoprotein</keyword>
<evidence type="ECO:0000313" key="5">
    <source>
        <dbReference type="Proteomes" id="UP000295351"/>
    </source>
</evidence>
<dbReference type="InterPro" id="IPR050832">
    <property type="entry name" value="Bact_Acetyltransf"/>
</dbReference>
<dbReference type="Gene3D" id="3.40.630.30">
    <property type="match status" value="1"/>
</dbReference>
<dbReference type="EMBL" id="SLVX01000006">
    <property type="protein sequence ID" value="TCN45620.1"/>
    <property type="molecule type" value="Genomic_DNA"/>
</dbReference>
<dbReference type="InterPro" id="IPR000182">
    <property type="entry name" value="GNAT_dom"/>
</dbReference>
<dbReference type="GO" id="GO:0016747">
    <property type="term" value="F:acyltransferase activity, transferring groups other than amino-acyl groups"/>
    <property type="evidence" value="ECO:0007669"/>
    <property type="project" value="InterPro"/>
</dbReference>
<dbReference type="PANTHER" id="PTHR43877">
    <property type="entry name" value="AMINOALKYLPHOSPHONATE N-ACETYLTRANSFERASE-RELATED-RELATED"/>
    <property type="match status" value="1"/>
</dbReference>
<keyword evidence="1" id="KW-0808">Transferase</keyword>
<name>A0A4V2RIW7_SHIGR</name>
<dbReference type="GO" id="GO:0005840">
    <property type="term" value="C:ribosome"/>
    <property type="evidence" value="ECO:0007669"/>
    <property type="project" value="UniProtKB-KW"/>
</dbReference>
<accession>A0A4V2RIW7</accession>
<dbReference type="SUPFAM" id="SSF55729">
    <property type="entry name" value="Acyl-CoA N-acyltransferases (Nat)"/>
    <property type="match status" value="1"/>
</dbReference>
<keyword evidence="4" id="KW-0689">Ribosomal protein</keyword>
<dbReference type="AlphaFoldDB" id="A0A4V2RIW7"/>
<evidence type="ECO:0000256" key="1">
    <source>
        <dbReference type="ARBA" id="ARBA00022679"/>
    </source>
</evidence>
<keyword evidence="2" id="KW-0012">Acyltransferase</keyword>
<sequence>MIDEISIRPARPQDFPVMRAILRDTFESTWQPQITEAAARRYVETDIGGRFVARYGADMLVAEADGQVAGLLYHIDDFIDALHVPSAFQRRGIGRRLLIRAERDIAEKGFRQARLETDTFNAQAQAFYKTLGYIEMARYPDEEWQSGLTTVLFEKPLGGME</sequence>
<dbReference type="PROSITE" id="PS51186">
    <property type="entry name" value="GNAT"/>
    <property type="match status" value="1"/>
</dbReference>
<proteinExistence type="predicted"/>
<organism evidence="4 5">
    <name type="scientific">Shinella granuli</name>
    <dbReference type="NCBI Taxonomy" id="323621"/>
    <lineage>
        <taxon>Bacteria</taxon>
        <taxon>Pseudomonadati</taxon>
        <taxon>Pseudomonadota</taxon>
        <taxon>Alphaproteobacteria</taxon>
        <taxon>Hyphomicrobiales</taxon>
        <taxon>Rhizobiaceae</taxon>
        <taxon>Shinella</taxon>
    </lineage>
</organism>
<comment type="caution">
    <text evidence="4">The sequence shown here is derived from an EMBL/GenBank/DDBJ whole genome shotgun (WGS) entry which is preliminary data.</text>
</comment>
<evidence type="ECO:0000259" key="3">
    <source>
        <dbReference type="PROSITE" id="PS51186"/>
    </source>
</evidence>
<dbReference type="Proteomes" id="UP000295351">
    <property type="component" value="Unassembled WGS sequence"/>
</dbReference>
<gene>
    <name evidence="4" type="ORF">EV665_10697</name>
</gene>